<protein>
    <recommendedName>
        <fullName evidence="1">G domain-containing protein</fullName>
    </recommendedName>
</protein>
<dbReference type="Proteomes" id="UP000319756">
    <property type="component" value="Chromosome"/>
</dbReference>
<gene>
    <name evidence="2" type="ORF">EPH95_17490</name>
</gene>
<dbReference type="Gene3D" id="3.40.50.300">
    <property type="entry name" value="P-loop containing nucleotide triphosphate hydrolases"/>
    <property type="match status" value="1"/>
</dbReference>
<evidence type="ECO:0000313" key="2">
    <source>
        <dbReference type="EMBL" id="QDI92757.1"/>
    </source>
</evidence>
<accession>A0A514LLL8</accession>
<dbReference type="CDD" id="cd00882">
    <property type="entry name" value="Ras_like_GTPase"/>
    <property type="match status" value="1"/>
</dbReference>
<dbReference type="GO" id="GO:0005525">
    <property type="term" value="F:GTP binding"/>
    <property type="evidence" value="ECO:0007669"/>
    <property type="project" value="InterPro"/>
</dbReference>
<sequence length="417" mass="46305">MTFPYPKTCLRRVRTARRTLCGIAPPRFAIVGRRGAGKSTLVNAIFQAPVAEIGAVTAETERGSWHTYKNNAQKAVMEVLDTRGFGEGDKTHFPHAEQDTWEEALSSRYPDAILFLVKAKEVDARVTEDIEQLKKLREMINKKHDYLPPVIGIVTQVDELDPVYDTDPPFEEEKVANIGQASNHMEHMLKKHLPEVAGTLPVCAYIAFKNGEMVYDRRWKIDELIDFLLEQLPSSTWMQWARITQAKTIQVRIAKTIGKSASAITGGVGAQPIPLADLPVITGMQMSMIAGIAYVSGRKLDRKSMAEFLGAIGANVGTAFAFRQLARSLSKVTFPVAGHAISGTLAATATWGCAELPSFTSSKSVRSTRQRKLIKTNQNHRPMNRMRGESSCTSHHSPLTSSMKGAPLFYEIWRPYF</sequence>
<dbReference type="InterPro" id="IPR006073">
    <property type="entry name" value="GTP-bd"/>
</dbReference>
<dbReference type="Pfam" id="PF01926">
    <property type="entry name" value="MMR_HSR1"/>
    <property type="match status" value="1"/>
</dbReference>
<organism evidence="2 3">
    <name type="scientific">Salicibibacter halophilus</name>
    <dbReference type="NCBI Taxonomy" id="2502791"/>
    <lineage>
        <taxon>Bacteria</taxon>
        <taxon>Bacillati</taxon>
        <taxon>Bacillota</taxon>
        <taxon>Bacilli</taxon>
        <taxon>Bacillales</taxon>
        <taxon>Bacillaceae</taxon>
        <taxon>Salicibibacter</taxon>
    </lineage>
</organism>
<dbReference type="SUPFAM" id="SSF52540">
    <property type="entry name" value="P-loop containing nucleoside triphosphate hydrolases"/>
    <property type="match status" value="1"/>
</dbReference>
<dbReference type="EMBL" id="CP035485">
    <property type="protein sequence ID" value="QDI92757.1"/>
    <property type="molecule type" value="Genomic_DNA"/>
</dbReference>
<evidence type="ECO:0000313" key="3">
    <source>
        <dbReference type="Proteomes" id="UP000319756"/>
    </source>
</evidence>
<dbReference type="KEGG" id="sale:EPH95_17490"/>
<proteinExistence type="predicted"/>
<evidence type="ECO:0000259" key="1">
    <source>
        <dbReference type="Pfam" id="PF01926"/>
    </source>
</evidence>
<feature type="domain" description="G" evidence="1">
    <location>
        <begin position="28"/>
        <end position="138"/>
    </location>
</feature>
<dbReference type="InterPro" id="IPR027417">
    <property type="entry name" value="P-loop_NTPase"/>
</dbReference>
<keyword evidence="3" id="KW-1185">Reference proteome</keyword>
<name>A0A514LLL8_9BACI</name>
<reference evidence="3" key="1">
    <citation type="submission" date="2019-01" db="EMBL/GenBank/DDBJ databases">
        <title>Genomic analysis of Salicibibacter sp. NKC3-5.</title>
        <authorList>
            <person name="Oh Y.J."/>
        </authorList>
    </citation>
    <scope>NUCLEOTIDE SEQUENCE [LARGE SCALE GENOMIC DNA]</scope>
    <source>
        <strain evidence="3">NKC3-5</strain>
    </source>
</reference>
<dbReference type="AlphaFoldDB" id="A0A514LLL8"/>